<evidence type="ECO:0000313" key="8">
    <source>
        <dbReference type="Proteomes" id="UP000509303"/>
    </source>
</evidence>
<dbReference type="RefSeq" id="WP_176165640.1">
    <property type="nucleotide sequence ID" value="NZ_CP054929.1"/>
</dbReference>
<sequence>MNAEEAETLEPAGERESESAASRPAGLIGAVDNVLRLLRLFEEHQVVRVNQISRDMGLSRSTVHRLLSTLGYHEFVEQDTHSRAYRPGPALVDIGLSVVRNMDIRSMARSSLVRLRDETDETVHLATRRGTRMLYIDSVESEQTVRVSSRIGWSLPAHATAAGKVMLAELSEEQLIALYPCEQLDAPTERAPATRTALRDHLDTVRGCGYAVNHAESEDDVSAVGAAIRDRTGRAIAALVTTAPKSRADEAWLAATARATLRVASELTARTG</sequence>
<evidence type="ECO:0000259" key="5">
    <source>
        <dbReference type="PROSITE" id="PS51077"/>
    </source>
</evidence>
<dbReference type="PROSITE" id="PS51077">
    <property type="entry name" value="HTH_ICLR"/>
    <property type="match status" value="1"/>
</dbReference>
<dbReference type="AlphaFoldDB" id="A0A7H8NHR4"/>
<dbReference type="InterPro" id="IPR029016">
    <property type="entry name" value="GAF-like_dom_sf"/>
</dbReference>
<keyword evidence="3" id="KW-0804">Transcription</keyword>
<name>A0A7H8NHR4_9ACTN</name>
<feature type="region of interest" description="Disordered" evidence="4">
    <location>
        <begin position="1"/>
        <end position="23"/>
    </location>
</feature>
<keyword evidence="2" id="KW-0238">DNA-binding</keyword>
<dbReference type="InterPro" id="IPR050707">
    <property type="entry name" value="HTH_MetabolicPath_Reg"/>
</dbReference>
<dbReference type="GO" id="GO:0045892">
    <property type="term" value="P:negative regulation of DNA-templated transcription"/>
    <property type="evidence" value="ECO:0007669"/>
    <property type="project" value="TreeGrafter"/>
</dbReference>
<dbReference type="InterPro" id="IPR014757">
    <property type="entry name" value="Tscrpt_reg_IclR_C"/>
</dbReference>
<dbReference type="Proteomes" id="UP000509303">
    <property type="component" value="Chromosome"/>
</dbReference>
<dbReference type="Pfam" id="PF09339">
    <property type="entry name" value="HTH_IclR"/>
    <property type="match status" value="1"/>
</dbReference>
<dbReference type="InterPro" id="IPR005471">
    <property type="entry name" value="Tscrpt_reg_IclR_N"/>
</dbReference>
<dbReference type="EMBL" id="CP054929">
    <property type="protein sequence ID" value="QKW53936.1"/>
    <property type="molecule type" value="Genomic_DNA"/>
</dbReference>
<dbReference type="SMART" id="SM00346">
    <property type="entry name" value="HTH_ICLR"/>
    <property type="match status" value="1"/>
</dbReference>
<gene>
    <name evidence="7" type="ORF">HUT08_35195</name>
</gene>
<dbReference type="PROSITE" id="PS51078">
    <property type="entry name" value="ICLR_ED"/>
    <property type="match status" value="1"/>
</dbReference>
<feature type="domain" description="IclR-ED" evidence="6">
    <location>
        <begin position="90"/>
        <end position="272"/>
    </location>
</feature>
<proteinExistence type="predicted"/>
<evidence type="ECO:0000256" key="3">
    <source>
        <dbReference type="ARBA" id="ARBA00023163"/>
    </source>
</evidence>
<dbReference type="InterPro" id="IPR036388">
    <property type="entry name" value="WH-like_DNA-bd_sf"/>
</dbReference>
<protein>
    <submittedName>
        <fullName evidence="7">IclR family transcriptional regulator</fullName>
    </submittedName>
</protein>
<dbReference type="GO" id="GO:0003677">
    <property type="term" value="F:DNA binding"/>
    <property type="evidence" value="ECO:0007669"/>
    <property type="project" value="UniProtKB-KW"/>
</dbReference>
<accession>A0A7H8NHR4</accession>
<reference evidence="7 8" key="1">
    <citation type="submission" date="2020-06" db="EMBL/GenBank/DDBJ databases">
        <title>Genome mining for natural products.</title>
        <authorList>
            <person name="Zhang B."/>
            <person name="Shi J."/>
            <person name="Ge H."/>
        </authorList>
    </citation>
    <scope>NUCLEOTIDE SEQUENCE [LARGE SCALE GENOMIC DNA]</scope>
    <source>
        <strain evidence="7 8">NA00687</strain>
    </source>
</reference>
<evidence type="ECO:0000259" key="6">
    <source>
        <dbReference type="PROSITE" id="PS51078"/>
    </source>
</evidence>
<dbReference type="Pfam" id="PF01614">
    <property type="entry name" value="IclR_C"/>
    <property type="match status" value="1"/>
</dbReference>
<dbReference type="PANTHER" id="PTHR30136">
    <property type="entry name" value="HELIX-TURN-HELIX TRANSCRIPTIONAL REGULATOR, ICLR FAMILY"/>
    <property type="match status" value="1"/>
</dbReference>
<dbReference type="InterPro" id="IPR036390">
    <property type="entry name" value="WH_DNA-bd_sf"/>
</dbReference>
<dbReference type="Gene3D" id="1.10.10.10">
    <property type="entry name" value="Winged helix-like DNA-binding domain superfamily/Winged helix DNA-binding domain"/>
    <property type="match status" value="1"/>
</dbReference>
<keyword evidence="8" id="KW-1185">Reference proteome</keyword>
<dbReference type="PANTHER" id="PTHR30136:SF35">
    <property type="entry name" value="HTH-TYPE TRANSCRIPTIONAL REGULATOR RV1719"/>
    <property type="match status" value="1"/>
</dbReference>
<evidence type="ECO:0000313" key="7">
    <source>
        <dbReference type="EMBL" id="QKW53936.1"/>
    </source>
</evidence>
<dbReference type="SUPFAM" id="SSF55781">
    <property type="entry name" value="GAF domain-like"/>
    <property type="match status" value="1"/>
</dbReference>
<evidence type="ECO:0000256" key="1">
    <source>
        <dbReference type="ARBA" id="ARBA00023015"/>
    </source>
</evidence>
<feature type="domain" description="HTH iclR-type" evidence="5">
    <location>
        <begin position="28"/>
        <end position="89"/>
    </location>
</feature>
<evidence type="ECO:0000256" key="2">
    <source>
        <dbReference type="ARBA" id="ARBA00023125"/>
    </source>
</evidence>
<organism evidence="7 8">
    <name type="scientific">Streptomyces buecherae</name>
    <dbReference type="NCBI Taxonomy" id="2763006"/>
    <lineage>
        <taxon>Bacteria</taxon>
        <taxon>Bacillati</taxon>
        <taxon>Actinomycetota</taxon>
        <taxon>Actinomycetes</taxon>
        <taxon>Kitasatosporales</taxon>
        <taxon>Streptomycetaceae</taxon>
        <taxon>Streptomyces</taxon>
    </lineage>
</organism>
<keyword evidence="1" id="KW-0805">Transcription regulation</keyword>
<dbReference type="GO" id="GO:0003700">
    <property type="term" value="F:DNA-binding transcription factor activity"/>
    <property type="evidence" value="ECO:0007669"/>
    <property type="project" value="TreeGrafter"/>
</dbReference>
<evidence type="ECO:0000256" key="4">
    <source>
        <dbReference type="SAM" id="MobiDB-lite"/>
    </source>
</evidence>
<dbReference type="SUPFAM" id="SSF46785">
    <property type="entry name" value="Winged helix' DNA-binding domain"/>
    <property type="match status" value="1"/>
</dbReference>
<dbReference type="Gene3D" id="3.30.450.40">
    <property type="match status" value="1"/>
</dbReference>